<dbReference type="InParanoid" id="D7FI01"/>
<evidence type="ECO:0000256" key="3">
    <source>
        <dbReference type="SAM" id="MobiDB-lite"/>
    </source>
</evidence>
<dbReference type="PANTHER" id="PTHR12818">
    <property type="entry name" value="TRNA (ADENINE(37)-N6)-METHYLTRANSFERASE"/>
    <property type="match status" value="1"/>
</dbReference>
<gene>
    <name evidence="6" type="ORF">Esi_0115_0067</name>
</gene>
<evidence type="ECO:0000256" key="1">
    <source>
        <dbReference type="ARBA" id="ARBA00022691"/>
    </source>
</evidence>
<evidence type="ECO:0000256" key="2">
    <source>
        <dbReference type="ARBA" id="ARBA00033753"/>
    </source>
</evidence>
<dbReference type="SUPFAM" id="SSF118196">
    <property type="entry name" value="YaeB-like"/>
    <property type="match status" value="1"/>
</dbReference>
<accession>D7FI01</accession>
<organism evidence="6 7">
    <name type="scientific">Ectocarpus siliculosus</name>
    <name type="common">Brown alga</name>
    <name type="synonym">Conferva siliculosa</name>
    <dbReference type="NCBI Taxonomy" id="2880"/>
    <lineage>
        <taxon>Eukaryota</taxon>
        <taxon>Sar</taxon>
        <taxon>Stramenopiles</taxon>
        <taxon>Ochrophyta</taxon>
        <taxon>PX clade</taxon>
        <taxon>Phaeophyceae</taxon>
        <taxon>Ectocarpales</taxon>
        <taxon>Ectocarpaceae</taxon>
        <taxon>Ectocarpus</taxon>
    </lineage>
</organism>
<feature type="chain" id="PRO_5003095219" description="TsaA-like domain-containing protein" evidence="4">
    <location>
        <begin position="19"/>
        <end position="641"/>
    </location>
</feature>
<dbReference type="InterPro" id="IPR036414">
    <property type="entry name" value="YaeB_N_sf"/>
</dbReference>
<dbReference type="InterPro" id="IPR023370">
    <property type="entry name" value="TrmO-like_N"/>
</dbReference>
<dbReference type="eggNOG" id="KOG2942">
    <property type="taxonomic scope" value="Eukaryota"/>
</dbReference>
<comment type="similarity">
    <text evidence="2">Belongs to the tRNA methyltransferase O family.</text>
</comment>
<dbReference type="NCBIfam" id="TIGR00104">
    <property type="entry name" value="tRNA_TsaA"/>
    <property type="match status" value="1"/>
</dbReference>
<evidence type="ECO:0000313" key="6">
    <source>
        <dbReference type="EMBL" id="CBJ49012.1"/>
    </source>
</evidence>
<evidence type="ECO:0000313" key="7">
    <source>
        <dbReference type="Proteomes" id="UP000002630"/>
    </source>
</evidence>
<dbReference type="Gene3D" id="2.40.30.70">
    <property type="entry name" value="YaeB-like"/>
    <property type="match status" value="1"/>
</dbReference>
<dbReference type="Proteomes" id="UP000002630">
    <property type="component" value="Linkage Group LG26"/>
</dbReference>
<feature type="region of interest" description="Disordered" evidence="3">
    <location>
        <begin position="30"/>
        <end position="90"/>
    </location>
</feature>
<dbReference type="AlphaFoldDB" id="D7FI01"/>
<feature type="region of interest" description="Disordered" evidence="3">
    <location>
        <begin position="618"/>
        <end position="641"/>
    </location>
</feature>
<dbReference type="EMBL" id="FN649751">
    <property type="protein sequence ID" value="CBJ49012.1"/>
    <property type="molecule type" value="Genomic_DNA"/>
</dbReference>
<dbReference type="EMBL" id="FN647841">
    <property type="protein sequence ID" value="CBJ49012.1"/>
    <property type="molecule type" value="Genomic_DNA"/>
</dbReference>
<evidence type="ECO:0000259" key="5">
    <source>
        <dbReference type="PROSITE" id="PS51668"/>
    </source>
</evidence>
<dbReference type="PROSITE" id="PS51668">
    <property type="entry name" value="TSAA_2"/>
    <property type="match status" value="1"/>
</dbReference>
<keyword evidence="4" id="KW-0732">Signal</keyword>
<evidence type="ECO:0000256" key="4">
    <source>
        <dbReference type="SAM" id="SignalP"/>
    </source>
</evidence>
<name>D7FI01_ECTSI</name>
<feature type="domain" description="TsaA-like" evidence="5">
    <location>
        <begin position="442"/>
        <end position="584"/>
    </location>
</feature>
<keyword evidence="1" id="KW-0949">S-adenosyl-L-methionine</keyword>
<keyword evidence="7" id="KW-1185">Reference proteome</keyword>
<dbReference type="InterPro" id="IPR036413">
    <property type="entry name" value="YaeB-like_sf"/>
</dbReference>
<reference evidence="6 7" key="1">
    <citation type="journal article" date="2010" name="Nature">
        <title>The Ectocarpus genome and the independent evolution of multicellularity in brown algae.</title>
        <authorList>
            <person name="Cock J.M."/>
            <person name="Sterck L."/>
            <person name="Rouze P."/>
            <person name="Scornet D."/>
            <person name="Allen A.E."/>
            <person name="Amoutzias G."/>
            <person name="Anthouard V."/>
            <person name="Artiguenave F."/>
            <person name="Aury J.M."/>
            <person name="Badger J.H."/>
            <person name="Beszteri B."/>
            <person name="Billiau K."/>
            <person name="Bonnet E."/>
            <person name="Bothwell J.H."/>
            <person name="Bowler C."/>
            <person name="Boyen C."/>
            <person name="Brownlee C."/>
            <person name="Carrano C.J."/>
            <person name="Charrier B."/>
            <person name="Cho G.Y."/>
            <person name="Coelho S.M."/>
            <person name="Collen J."/>
            <person name="Corre E."/>
            <person name="Da Silva C."/>
            <person name="Delage L."/>
            <person name="Delaroque N."/>
            <person name="Dittami S.M."/>
            <person name="Doulbeau S."/>
            <person name="Elias M."/>
            <person name="Farnham G."/>
            <person name="Gachon C.M."/>
            <person name="Gschloessl B."/>
            <person name="Heesch S."/>
            <person name="Jabbari K."/>
            <person name="Jubin C."/>
            <person name="Kawai H."/>
            <person name="Kimura K."/>
            <person name="Kloareg B."/>
            <person name="Kupper F.C."/>
            <person name="Lang D."/>
            <person name="Le Bail A."/>
            <person name="Leblanc C."/>
            <person name="Lerouge P."/>
            <person name="Lohr M."/>
            <person name="Lopez P.J."/>
            <person name="Martens C."/>
            <person name="Maumus F."/>
            <person name="Michel G."/>
            <person name="Miranda-Saavedra D."/>
            <person name="Morales J."/>
            <person name="Moreau H."/>
            <person name="Motomura T."/>
            <person name="Nagasato C."/>
            <person name="Napoli C.A."/>
            <person name="Nelson D.R."/>
            <person name="Nyvall-Collen P."/>
            <person name="Peters A.F."/>
            <person name="Pommier C."/>
            <person name="Potin P."/>
            <person name="Poulain J."/>
            <person name="Quesneville H."/>
            <person name="Read B."/>
            <person name="Rensing S.A."/>
            <person name="Ritter A."/>
            <person name="Rousvoal S."/>
            <person name="Samanta M."/>
            <person name="Samson G."/>
            <person name="Schroeder D.C."/>
            <person name="Segurens B."/>
            <person name="Strittmatter M."/>
            <person name="Tonon T."/>
            <person name="Tregear J.W."/>
            <person name="Valentin K."/>
            <person name="von Dassow P."/>
            <person name="Yamagishi T."/>
            <person name="Van de Peer Y."/>
            <person name="Wincker P."/>
        </authorList>
    </citation>
    <scope>NUCLEOTIDE SEQUENCE [LARGE SCALE GENOMIC DNA]</scope>
    <source>
        <strain evidence="7">Ec32 / CCAP1310/4</strain>
    </source>
</reference>
<dbReference type="STRING" id="2880.D7FI01"/>
<dbReference type="CDD" id="cd09281">
    <property type="entry name" value="UPF0066"/>
    <property type="match status" value="1"/>
</dbReference>
<dbReference type="Pfam" id="PF01980">
    <property type="entry name" value="TrmO_N"/>
    <property type="match status" value="1"/>
</dbReference>
<dbReference type="PANTHER" id="PTHR12818:SF0">
    <property type="entry name" value="TRNA (ADENINE(37)-N6)-METHYLTRANSFERASE"/>
    <property type="match status" value="1"/>
</dbReference>
<proteinExistence type="inferred from homology"/>
<dbReference type="OrthoDB" id="4882at2759"/>
<protein>
    <recommendedName>
        <fullName evidence="5">TsaA-like domain-containing protein</fullName>
    </recommendedName>
</protein>
<dbReference type="InterPro" id="IPR040372">
    <property type="entry name" value="YaeB-like"/>
</dbReference>
<feature type="signal peptide" evidence="4">
    <location>
        <begin position="1"/>
        <end position="18"/>
    </location>
</feature>
<sequence>MGPTVAAVATNILALSSALVVGFAVGRFAGGGGNKETQQHPCSVRGAKRRARIKKSEDNSKARAAGVASPPSEEEKRSNQVLLSSRRTRSRKKNLAPRCLALDAWTRVARSYIKSIGEGDYESLLLLPRACFIVAGRFVPYAECRDQLVSLGQARAATAGVEQLRVLYVSCSWASAGGGEGTGWAVQDFETTRAYLQRNPDLSFVYVGRSCVAGSSSSTRHVRSTQLRHVTPALLRSDAVLVLPRLAERPGGEEGSGSMGTRYTDFECCVRGSRSRMVLAIAAVGQAKVSVAFRAGSYPESVVELELGKSNVRATAKQAADALRAAAAKSPQKSTAAVVKEACENWLAADLNPLSALEQARAVVEEAQKSDDGEALANIQSMRPAPSFAANARTALGDEFVGGERELALSMLLFAVLCSQPKERATYTDNFVEDVGKMEISYRPVAVVRSPYRERFGTPRQPQVTASVLHGGAQEGQIVFLRGRGYEEALHDLSGFDMIWVLTHMHLNKGWNPKVRPPRLPEERKGLFSTRSPHRPNAIALSSLRVGRVDAANGVIYVHGLDLLDGTPVLDIKPYIGYCDAFPNVKAGWLDALGSDHEGQGDFLPKFSVGATLVHTDAVSKRSPTRTASRKPPAADQVEAS</sequence>